<keyword evidence="2" id="KW-1185">Reference proteome</keyword>
<dbReference type="Proteomes" id="UP000007383">
    <property type="component" value="Chromosome"/>
</dbReference>
<dbReference type="KEGG" id="sfc:Spiaf_0919"/>
<dbReference type="PATRIC" id="fig|889378.3.peg.919"/>
<dbReference type="InterPro" id="IPR046653">
    <property type="entry name" value="DUF6765"/>
</dbReference>
<dbReference type="Pfam" id="PF20551">
    <property type="entry name" value="DUF6765"/>
    <property type="match status" value="1"/>
</dbReference>
<proteinExistence type="predicted"/>
<name>H9UHL5_SPIAZ</name>
<evidence type="ECO:0000313" key="1">
    <source>
        <dbReference type="EMBL" id="AFG37008.1"/>
    </source>
</evidence>
<protein>
    <submittedName>
        <fullName evidence="1">Uncharacterized protein</fullName>
    </submittedName>
</protein>
<dbReference type="STRING" id="889378.Spiaf_0919"/>
<dbReference type="EMBL" id="CP003282">
    <property type="protein sequence ID" value="AFG37008.1"/>
    <property type="molecule type" value="Genomic_DNA"/>
</dbReference>
<dbReference type="eggNOG" id="ENOG502Z8IF">
    <property type="taxonomic scope" value="Bacteria"/>
</dbReference>
<sequence length="341" mass="38816">MNGEFHYYWTWILASEAGLSETDAEILAISAQYPDENIDPVRVRTPQGSYDSVTTHHYGFWSSTAHREILVPFHFIPGDPEIAAAARRDHAPAPWTVTPKSPIAKRMLINALKTRNLYRIGIALHAYADTWAHQNFSGLQHPANQRPQTSRSASRLLPPIGHAQYRLKPDILHSVWHDRRLVPEQQRVVNRDRFFAAARMIYRYLCTFNHRNPDNWPLVRDRLERLIGPPGHEKSPEERLLDYQIEFGVPPAARHSWKAEALLPSPGSAAAASAADSGAASGQSAAVQEKLRWFRDELLERSSLRERAEVTAAAGFYDSHWYRWMEAARAHRGDVEVLLLE</sequence>
<dbReference type="RefSeq" id="WP_014455003.1">
    <property type="nucleotide sequence ID" value="NC_017098.1"/>
</dbReference>
<dbReference type="AlphaFoldDB" id="H9UHL5"/>
<evidence type="ECO:0000313" key="2">
    <source>
        <dbReference type="Proteomes" id="UP000007383"/>
    </source>
</evidence>
<accession>H9UHL5</accession>
<gene>
    <name evidence="1" type="ordered locus">Spiaf_0919</name>
</gene>
<dbReference type="OrthoDB" id="569000at2"/>
<organism evidence="1 2">
    <name type="scientific">Spirochaeta africana (strain ATCC 700263 / DSM 8902 / Z-7692)</name>
    <dbReference type="NCBI Taxonomy" id="889378"/>
    <lineage>
        <taxon>Bacteria</taxon>
        <taxon>Pseudomonadati</taxon>
        <taxon>Spirochaetota</taxon>
        <taxon>Spirochaetia</taxon>
        <taxon>Spirochaetales</taxon>
        <taxon>Spirochaetaceae</taxon>
        <taxon>Spirochaeta</taxon>
    </lineage>
</organism>
<dbReference type="HOGENOM" id="CLU_794296_0_0_12"/>
<reference evidence="2" key="1">
    <citation type="journal article" date="2013" name="Stand. Genomic Sci.">
        <title>Complete genome sequence of the halophilic bacterium Spirochaeta africana type strain (Z-7692(T)) from the alkaline Lake Magadi in the East African Rift.</title>
        <authorList>
            <person name="Liolos K."/>
            <person name="Abt B."/>
            <person name="Scheuner C."/>
            <person name="Teshima H."/>
            <person name="Held B."/>
            <person name="Lapidus A."/>
            <person name="Nolan M."/>
            <person name="Lucas S."/>
            <person name="Deshpande S."/>
            <person name="Cheng J.F."/>
            <person name="Tapia R."/>
            <person name="Goodwin L.A."/>
            <person name="Pitluck S."/>
            <person name="Pagani I."/>
            <person name="Ivanova N."/>
            <person name="Mavromatis K."/>
            <person name="Mikhailova N."/>
            <person name="Huntemann M."/>
            <person name="Pati A."/>
            <person name="Chen A."/>
            <person name="Palaniappan K."/>
            <person name="Land M."/>
            <person name="Rohde M."/>
            <person name="Tindall B.J."/>
            <person name="Detter J.C."/>
            <person name="Goker M."/>
            <person name="Bristow J."/>
            <person name="Eisen J.A."/>
            <person name="Markowitz V."/>
            <person name="Hugenholtz P."/>
            <person name="Woyke T."/>
            <person name="Klenk H.P."/>
            <person name="Kyrpides N.C."/>
        </authorList>
    </citation>
    <scope>NUCLEOTIDE SEQUENCE</scope>
    <source>
        <strain evidence="2">ATCC 700263 / DSM 8902 / Z-7692</strain>
    </source>
</reference>